<accession>A0A9Q0QTM0</accession>
<name>A0A9Q0QTM0_9MAGN</name>
<evidence type="ECO:0000313" key="1">
    <source>
        <dbReference type="EMBL" id="KAJ4971264.1"/>
    </source>
</evidence>
<dbReference type="Proteomes" id="UP001141806">
    <property type="component" value="Unassembled WGS sequence"/>
</dbReference>
<comment type="caution">
    <text evidence="1">The sequence shown here is derived from an EMBL/GenBank/DDBJ whole genome shotgun (WGS) entry which is preliminary data.</text>
</comment>
<dbReference type="AlphaFoldDB" id="A0A9Q0QTM0"/>
<keyword evidence="2" id="KW-1185">Reference proteome</keyword>
<organism evidence="1 2">
    <name type="scientific">Protea cynaroides</name>
    <dbReference type="NCBI Taxonomy" id="273540"/>
    <lineage>
        <taxon>Eukaryota</taxon>
        <taxon>Viridiplantae</taxon>
        <taxon>Streptophyta</taxon>
        <taxon>Embryophyta</taxon>
        <taxon>Tracheophyta</taxon>
        <taxon>Spermatophyta</taxon>
        <taxon>Magnoliopsida</taxon>
        <taxon>Proteales</taxon>
        <taxon>Proteaceae</taxon>
        <taxon>Protea</taxon>
    </lineage>
</organism>
<proteinExistence type="predicted"/>
<reference evidence="1" key="1">
    <citation type="journal article" date="2023" name="Plant J.">
        <title>The genome of the king protea, Protea cynaroides.</title>
        <authorList>
            <person name="Chang J."/>
            <person name="Duong T.A."/>
            <person name="Schoeman C."/>
            <person name="Ma X."/>
            <person name="Roodt D."/>
            <person name="Barker N."/>
            <person name="Li Z."/>
            <person name="Van de Peer Y."/>
            <person name="Mizrachi E."/>
        </authorList>
    </citation>
    <scope>NUCLEOTIDE SEQUENCE</scope>
    <source>
        <tissue evidence="1">Young leaves</tissue>
    </source>
</reference>
<evidence type="ECO:0000313" key="2">
    <source>
        <dbReference type="Proteomes" id="UP001141806"/>
    </source>
</evidence>
<sequence>METGECLYNNEHTGTRRKVSLKIGSQKVNGILPPDEEELQPLQEESRAGEICNGSPVGSSNYEVREFVEQYTMEELQGLASGSRFLNHELWRAEMAMTIEGKELFCCSYLFLHQSCPSKCDLGWWSHHFSFVSVASPTYLKGLCTLCYSLYHDIGIISPKMLYIWRKGLLVQYTTGDKCHKSLNSH</sequence>
<dbReference type="EMBL" id="JAMYWD010000005">
    <property type="protein sequence ID" value="KAJ4971264.1"/>
    <property type="molecule type" value="Genomic_DNA"/>
</dbReference>
<protein>
    <submittedName>
        <fullName evidence="1">Uncharacterized protein</fullName>
    </submittedName>
</protein>
<gene>
    <name evidence="1" type="ORF">NE237_004363</name>
</gene>